<dbReference type="Proteomes" id="UP001485459">
    <property type="component" value="Chromosome"/>
</dbReference>
<name>A0ABZ2YLU0_9BACT</name>
<accession>A0ABZ2YLU0</accession>
<protein>
    <submittedName>
        <fullName evidence="2">DUF417 family protein</fullName>
    </submittedName>
</protein>
<evidence type="ECO:0000256" key="1">
    <source>
        <dbReference type="SAM" id="Phobius"/>
    </source>
</evidence>
<keyword evidence="1" id="KW-1133">Transmembrane helix</keyword>
<organism evidence="2 3">
    <name type="scientific">Chitinophaga pollutisoli</name>
    <dbReference type="NCBI Taxonomy" id="3133966"/>
    <lineage>
        <taxon>Bacteria</taxon>
        <taxon>Pseudomonadati</taxon>
        <taxon>Bacteroidota</taxon>
        <taxon>Chitinophagia</taxon>
        <taxon>Chitinophagales</taxon>
        <taxon>Chitinophagaceae</taxon>
        <taxon>Chitinophaga</taxon>
    </lineage>
</organism>
<proteinExistence type="predicted"/>
<feature type="transmembrane region" description="Helical" evidence="1">
    <location>
        <begin position="21"/>
        <end position="39"/>
    </location>
</feature>
<dbReference type="InterPro" id="IPR007339">
    <property type="entry name" value="RclC-like"/>
</dbReference>
<keyword evidence="3" id="KW-1185">Reference proteome</keyword>
<feature type="transmembrane region" description="Helical" evidence="1">
    <location>
        <begin position="167"/>
        <end position="185"/>
    </location>
</feature>
<dbReference type="PANTHER" id="PTHR40106:SF1">
    <property type="entry name" value="INNER MEMBRANE PROTEIN RCLC"/>
    <property type="match status" value="1"/>
</dbReference>
<dbReference type="InterPro" id="IPR016865">
    <property type="entry name" value="RclC"/>
</dbReference>
<dbReference type="PIRSF" id="PIRSF028065">
    <property type="entry name" value="UCP028065"/>
    <property type="match status" value="1"/>
</dbReference>
<keyword evidence="1" id="KW-0812">Transmembrane</keyword>
<gene>
    <name evidence="2" type="ORF">WJU16_19125</name>
</gene>
<dbReference type="PANTHER" id="PTHR40106">
    <property type="entry name" value="INNER MEMBRANE PROTEIN RCLC"/>
    <property type="match status" value="1"/>
</dbReference>
<reference evidence="3" key="1">
    <citation type="submission" date="2024-03" db="EMBL/GenBank/DDBJ databases">
        <title>Chitinophaga horti sp. nov., isolated from garden soil.</title>
        <authorList>
            <person name="Lee D.S."/>
            <person name="Han D.M."/>
            <person name="Baek J.H."/>
            <person name="Choi D.G."/>
            <person name="Jeon J.H."/>
            <person name="Jeon C.O."/>
        </authorList>
    </citation>
    <scope>NUCLEOTIDE SEQUENCE [LARGE SCALE GENOMIC DNA]</scope>
    <source>
        <strain evidence="3">GPA1</strain>
    </source>
</reference>
<dbReference type="EMBL" id="CP149822">
    <property type="protein sequence ID" value="WZN40085.1"/>
    <property type="molecule type" value="Genomic_DNA"/>
</dbReference>
<feature type="transmembrane region" description="Helical" evidence="1">
    <location>
        <begin position="91"/>
        <end position="109"/>
    </location>
</feature>
<keyword evidence="1" id="KW-0472">Membrane</keyword>
<dbReference type="Pfam" id="PF04224">
    <property type="entry name" value="DUF417"/>
    <property type="match status" value="1"/>
</dbReference>
<sequence length="192" mass="21115">MKIVYSFLAFASRFDKAGIRLLRIAVSVILIWIGALKFVPYEAEGITPFVANSPFMRFFYHHPEEYRQHRNKEGEVSPANISWHQINNTYGYSYGLGLLLMGIGALLLLNRANPVLGATGAVLTAIMGIGTLSFLLTTPETWVPDIGGDHHGFPYLAAPGRLVLKDLIMLAAAVVLLTDSAKMALARREKKG</sequence>
<evidence type="ECO:0000313" key="2">
    <source>
        <dbReference type="EMBL" id="WZN40085.1"/>
    </source>
</evidence>
<feature type="transmembrane region" description="Helical" evidence="1">
    <location>
        <begin position="116"/>
        <end position="136"/>
    </location>
</feature>
<dbReference type="RefSeq" id="WP_341835019.1">
    <property type="nucleotide sequence ID" value="NZ_CP149822.1"/>
</dbReference>
<evidence type="ECO:0000313" key="3">
    <source>
        <dbReference type="Proteomes" id="UP001485459"/>
    </source>
</evidence>